<protein>
    <submittedName>
        <fullName evidence="2">Uncharacterized protein</fullName>
    </submittedName>
</protein>
<evidence type="ECO:0000313" key="2">
    <source>
        <dbReference type="EMBL" id="KAL0406213.1"/>
    </source>
</evidence>
<sequence length="88" mass="9682">MSRTANDTSLIQFDQGKQSGPRIPDNDALVIKALLANYEIERVFIDSGISAEILFGEASDHMQLGDVPSKQWTLPCMASLERLFIQGA</sequence>
<reference evidence="2" key="1">
    <citation type="submission" date="2020-06" db="EMBL/GenBank/DDBJ databases">
        <authorList>
            <person name="Li T."/>
            <person name="Hu X."/>
            <person name="Zhang T."/>
            <person name="Song X."/>
            <person name="Zhang H."/>
            <person name="Dai N."/>
            <person name="Sheng W."/>
            <person name="Hou X."/>
            <person name="Wei L."/>
        </authorList>
    </citation>
    <scope>NUCLEOTIDE SEQUENCE</scope>
    <source>
        <strain evidence="2">KEN1</strain>
        <tissue evidence="2">Leaf</tissue>
    </source>
</reference>
<gene>
    <name evidence="2" type="ORF">Slati_3935200</name>
</gene>
<feature type="region of interest" description="Disordered" evidence="1">
    <location>
        <begin position="1"/>
        <end position="23"/>
    </location>
</feature>
<dbReference type="EMBL" id="JACGWN010000014">
    <property type="protein sequence ID" value="KAL0406213.1"/>
    <property type="molecule type" value="Genomic_DNA"/>
</dbReference>
<evidence type="ECO:0000256" key="1">
    <source>
        <dbReference type="SAM" id="MobiDB-lite"/>
    </source>
</evidence>
<organism evidence="2">
    <name type="scientific">Sesamum latifolium</name>
    <dbReference type="NCBI Taxonomy" id="2727402"/>
    <lineage>
        <taxon>Eukaryota</taxon>
        <taxon>Viridiplantae</taxon>
        <taxon>Streptophyta</taxon>
        <taxon>Embryophyta</taxon>
        <taxon>Tracheophyta</taxon>
        <taxon>Spermatophyta</taxon>
        <taxon>Magnoliopsida</taxon>
        <taxon>eudicotyledons</taxon>
        <taxon>Gunneridae</taxon>
        <taxon>Pentapetalae</taxon>
        <taxon>asterids</taxon>
        <taxon>lamiids</taxon>
        <taxon>Lamiales</taxon>
        <taxon>Pedaliaceae</taxon>
        <taxon>Sesamum</taxon>
    </lineage>
</organism>
<reference evidence="2" key="2">
    <citation type="journal article" date="2024" name="Plant">
        <title>Genomic evolution and insights into agronomic trait innovations of Sesamum species.</title>
        <authorList>
            <person name="Miao H."/>
            <person name="Wang L."/>
            <person name="Qu L."/>
            <person name="Liu H."/>
            <person name="Sun Y."/>
            <person name="Le M."/>
            <person name="Wang Q."/>
            <person name="Wei S."/>
            <person name="Zheng Y."/>
            <person name="Lin W."/>
            <person name="Duan Y."/>
            <person name="Cao H."/>
            <person name="Xiong S."/>
            <person name="Wang X."/>
            <person name="Wei L."/>
            <person name="Li C."/>
            <person name="Ma Q."/>
            <person name="Ju M."/>
            <person name="Zhao R."/>
            <person name="Li G."/>
            <person name="Mu C."/>
            <person name="Tian Q."/>
            <person name="Mei H."/>
            <person name="Zhang T."/>
            <person name="Gao T."/>
            <person name="Zhang H."/>
        </authorList>
    </citation>
    <scope>NUCLEOTIDE SEQUENCE</scope>
    <source>
        <strain evidence="2">KEN1</strain>
    </source>
</reference>
<comment type="caution">
    <text evidence="2">The sequence shown here is derived from an EMBL/GenBank/DDBJ whole genome shotgun (WGS) entry which is preliminary data.</text>
</comment>
<dbReference type="AlphaFoldDB" id="A0AAW2TMP4"/>
<feature type="compositionally biased region" description="Polar residues" evidence="1">
    <location>
        <begin position="1"/>
        <end position="18"/>
    </location>
</feature>
<name>A0AAW2TMP4_9LAMI</name>
<accession>A0AAW2TMP4</accession>
<proteinExistence type="predicted"/>